<evidence type="ECO:0000259" key="1">
    <source>
        <dbReference type="Pfam" id="PF18922"/>
    </source>
</evidence>
<name>A0A2T3ATD3_AMORE</name>
<protein>
    <recommendedName>
        <fullName evidence="1">DUF5672 domain-containing protein</fullName>
    </recommendedName>
</protein>
<dbReference type="AlphaFoldDB" id="A0A2T3ATD3"/>
<keyword evidence="3" id="KW-1185">Reference proteome</keyword>
<organism evidence="2 3">
    <name type="scientific">Amorphotheca resinae ATCC 22711</name>
    <dbReference type="NCBI Taxonomy" id="857342"/>
    <lineage>
        <taxon>Eukaryota</taxon>
        <taxon>Fungi</taxon>
        <taxon>Dikarya</taxon>
        <taxon>Ascomycota</taxon>
        <taxon>Pezizomycotina</taxon>
        <taxon>Leotiomycetes</taxon>
        <taxon>Helotiales</taxon>
        <taxon>Amorphothecaceae</taxon>
        <taxon>Amorphotheca</taxon>
    </lineage>
</organism>
<dbReference type="EMBL" id="KZ679016">
    <property type="protein sequence ID" value="PSS10711.1"/>
    <property type="molecule type" value="Genomic_DNA"/>
</dbReference>
<feature type="domain" description="DUF5672" evidence="1">
    <location>
        <begin position="140"/>
        <end position="281"/>
    </location>
</feature>
<proteinExistence type="predicted"/>
<dbReference type="InParanoid" id="A0A2T3ATD3"/>
<dbReference type="GeneID" id="36576443"/>
<dbReference type="OrthoDB" id="10025998at2759"/>
<reference evidence="2 3" key="1">
    <citation type="journal article" date="2018" name="New Phytol.">
        <title>Comparative genomics and transcriptomics depict ericoid mycorrhizal fungi as versatile saprotrophs and plant mutualists.</title>
        <authorList>
            <person name="Martino E."/>
            <person name="Morin E."/>
            <person name="Grelet G.A."/>
            <person name="Kuo A."/>
            <person name="Kohler A."/>
            <person name="Daghino S."/>
            <person name="Barry K.W."/>
            <person name="Cichocki N."/>
            <person name="Clum A."/>
            <person name="Dockter R.B."/>
            <person name="Hainaut M."/>
            <person name="Kuo R.C."/>
            <person name="LaButti K."/>
            <person name="Lindahl B.D."/>
            <person name="Lindquist E.A."/>
            <person name="Lipzen A."/>
            <person name="Khouja H.R."/>
            <person name="Magnuson J."/>
            <person name="Murat C."/>
            <person name="Ohm R.A."/>
            <person name="Singer S.W."/>
            <person name="Spatafora J.W."/>
            <person name="Wang M."/>
            <person name="Veneault-Fourrey C."/>
            <person name="Henrissat B."/>
            <person name="Grigoriev I.V."/>
            <person name="Martin F.M."/>
            <person name="Perotto S."/>
        </authorList>
    </citation>
    <scope>NUCLEOTIDE SEQUENCE [LARGE SCALE GENOMIC DNA]</scope>
    <source>
        <strain evidence="2 3">ATCC 22711</strain>
    </source>
</reference>
<accession>A0A2T3ATD3</accession>
<dbReference type="RefSeq" id="XP_024717890.1">
    <property type="nucleotide sequence ID" value="XM_024868362.1"/>
</dbReference>
<dbReference type="STRING" id="857342.A0A2T3ATD3"/>
<evidence type="ECO:0000313" key="2">
    <source>
        <dbReference type="EMBL" id="PSS10711.1"/>
    </source>
</evidence>
<dbReference type="Proteomes" id="UP000241818">
    <property type="component" value="Unassembled WGS sequence"/>
</dbReference>
<gene>
    <name evidence="2" type="ORF">M430DRAFT_53261</name>
</gene>
<sequence length="346" mass="39541">MSMGHPRLGSLGSSVFILNRTKILAVLSLILTWIIAQYLPIHGQSVRDTVLTNVNDSPENITAVSGAWHPEHDAKAQFNSSRLALIIEGRPLRHLLPQLLHMMYVVPADWRFMFIGSNQSVTSVRRSFATQFHEQNGKLDVLVMPEPWNLGDKEHVYRMLTDMRFYDEFLPGVEHLLQFESDSIMCANSADSLNDWLEYDWAAASRTLDDRYATNGGLSLRRVKTIKQILGSNKRQNDTEPEDQWFTERVVDIPGANIANAKHLKQLSVGDIWRERPLGFHVRDGGQQLADAVWKDPKRRRAIFDYCPELAMIMPMKLERERCASDNKEGITDSAIWADNGDRRSR</sequence>
<evidence type="ECO:0000313" key="3">
    <source>
        <dbReference type="Proteomes" id="UP000241818"/>
    </source>
</evidence>
<dbReference type="InterPro" id="IPR043729">
    <property type="entry name" value="DUF5672"/>
</dbReference>
<dbReference type="Pfam" id="PF18922">
    <property type="entry name" value="DUF5672"/>
    <property type="match status" value="1"/>
</dbReference>